<protein>
    <recommendedName>
        <fullName evidence="2">MarR family transcriptional regulator</fullName>
    </recommendedName>
</protein>
<reference evidence="1" key="1">
    <citation type="journal article" date="2015" name="Nature">
        <title>Complex archaea that bridge the gap between prokaryotes and eukaryotes.</title>
        <authorList>
            <person name="Spang A."/>
            <person name="Saw J.H."/>
            <person name="Jorgensen S.L."/>
            <person name="Zaremba-Niedzwiedzka K."/>
            <person name="Martijn J."/>
            <person name="Lind A.E."/>
            <person name="van Eijk R."/>
            <person name="Schleper C."/>
            <person name="Guy L."/>
            <person name="Ettema T.J."/>
        </authorList>
    </citation>
    <scope>NUCLEOTIDE SEQUENCE</scope>
</reference>
<name>A0A0F9CMH6_9ZZZZ</name>
<dbReference type="EMBL" id="LAZR01032560">
    <property type="protein sequence ID" value="KKL50543.1"/>
    <property type="molecule type" value="Genomic_DNA"/>
</dbReference>
<accession>A0A0F9CMH6</accession>
<gene>
    <name evidence="1" type="ORF">LCGC14_2304470</name>
</gene>
<feature type="non-terminal residue" evidence="1">
    <location>
        <position position="113"/>
    </location>
</feature>
<comment type="caution">
    <text evidence="1">The sequence shown here is derived from an EMBL/GenBank/DDBJ whole genome shotgun (WGS) entry which is preliminary data.</text>
</comment>
<sequence length="113" mass="12872">MAFGVIDPTMWDEDEFVDLDRDSQLLWLYLLTGPESAKSCPGLIQIGAAALGEALRWTSEQSLAALGSLKALGWLELDERKRLIRIPNAPRYRPPSNHNILKGWWRLWNEVPD</sequence>
<evidence type="ECO:0000313" key="1">
    <source>
        <dbReference type="EMBL" id="KKL50543.1"/>
    </source>
</evidence>
<organism evidence="1">
    <name type="scientific">marine sediment metagenome</name>
    <dbReference type="NCBI Taxonomy" id="412755"/>
    <lineage>
        <taxon>unclassified sequences</taxon>
        <taxon>metagenomes</taxon>
        <taxon>ecological metagenomes</taxon>
    </lineage>
</organism>
<dbReference type="AlphaFoldDB" id="A0A0F9CMH6"/>
<proteinExistence type="predicted"/>
<evidence type="ECO:0008006" key="2">
    <source>
        <dbReference type="Google" id="ProtNLM"/>
    </source>
</evidence>